<evidence type="ECO:0000313" key="2">
    <source>
        <dbReference type="EMBL" id="CAK0897470.1"/>
    </source>
</evidence>
<evidence type="ECO:0000313" key="3">
    <source>
        <dbReference type="Proteomes" id="UP001189429"/>
    </source>
</evidence>
<organism evidence="2 3">
    <name type="scientific">Prorocentrum cordatum</name>
    <dbReference type="NCBI Taxonomy" id="2364126"/>
    <lineage>
        <taxon>Eukaryota</taxon>
        <taxon>Sar</taxon>
        <taxon>Alveolata</taxon>
        <taxon>Dinophyceae</taxon>
        <taxon>Prorocentrales</taxon>
        <taxon>Prorocentraceae</taxon>
        <taxon>Prorocentrum</taxon>
    </lineage>
</organism>
<accession>A0ABN9XGH7</accession>
<feature type="compositionally biased region" description="Basic and acidic residues" evidence="1">
    <location>
        <begin position="305"/>
        <end position="317"/>
    </location>
</feature>
<dbReference type="Proteomes" id="UP001189429">
    <property type="component" value="Unassembled WGS sequence"/>
</dbReference>
<proteinExistence type="predicted"/>
<keyword evidence="3" id="KW-1185">Reference proteome</keyword>
<feature type="region of interest" description="Disordered" evidence="1">
    <location>
        <begin position="305"/>
        <end position="350"/>
    </location>
</feature>
<sequence>MVVPSSPGGSPQKSSAIQYSEVARVALSGGQFDARSLLKRPRPTGDEEEDDRLTKIFHNKIKLLDVLNQREDLVEGARDWTENKMLGITSASKAAAEARKSPTWPGTYMYLEKVAKYWRADWVIKHFARYGASEQWVLALDASSNTGIMELTDFPLAQHGKMKLPRAMLDKEINDGVWVVRLQKFGRLSEEWLKLVTNNFEMPPKLYWGKPKAGCYWVERAADGKFLIVHITGDKAPAPSYWTIDVDNIRILDNAYDFQAALLLGDDPNDKGENLAKRFAKGKGPWRSEIVDAKGALYKEMAEGHAKKAQEEKDRLAKAAAAGPRSIAEDIESQAKKRKSDQAKLALQKRMPKRKVVATGSIVQAAEDPLASAQPLGDGGAADAPAAAAPAAAAAAAAAAASEEES</sequence>
<comment type="caution">
    <text evidence="2">The sequence shown here is derived from an EMBL/GenBank/DDBJ whole genome shotgun (WGS) entry which is preliminary data.</text>
</comment>
<name>A0ABN9XGH7_9DINO</name>
<reference evidence="2" key="1">
    <citation type="submission" date="2023-10" db="EMBL/GenBank/DDBJ databases">
        <authorList>
            <person name="Chen Y."/>
            <person name="Shah S."/>
            <person name="Dougan E. K."/>
            <person name="Thang M."/>
            <person name="Chan C."/>
        </authorList>
    </citation>
    <scope>NUCLEOTIDE SEQUENCE [LARGE SCALE GENOMIC DNA]</scope>
</reference>
<protein>
    <recommendedName>
        <fullName evidence="4">START domain-containing protein</fullName>
    </recommendedName>
</protein>
<evidence type="ECO:0000256" key="1">
    <source>
        <dbReference type="SAM" id="MobiDB-lite"/>
    </source>
</evidence>
<evidence type="ECO:0008006" key="4">
    <source>
        <dbReference type="Google" id="ProtNLM"/>
    </source>
</evidence>
<gene>
    <name evidence="2" type="ORF">PCOR1329_LOCUS75633</name>
</gene>
<dbReference type="EMBL" id="CAUYUJ010020337">
    <property type="protein sequence ID" value="CAK0897470.1"/>
    <property type="molecule type" value="Genomic_DNA"/>
</dbReference>